<dbReference type="SUPFAM" id="SSF55785">
    <property type="entry name" value="PYP-like sensor domain (PAS domain)"/>
    <property type="match status" value="1"/>
</dbReference>
<dbReference type="SMART" id="SM00052">
    <property type="entry name" value="EAL"/>
    <property type="match status" value="1"/>
</dbReference>
<dbReference type="CDD" id="cd00130">
    <property type="entry name" value="PAS"/>
    <property type="match status" value="1"/>
</dbReference>
<dbReference type="Gene3D" id="3.20.20.450">
    <property type="entry name" value="EAL domain"/>
    <property type="match status" value="1"/>
</dbReference>
<evidence type="ECO:0000256" key="1">
    <source>
        <dbReference type="PROSITE-ProRule" id="PRU00169"/>
    </source>
</evidence>
<dbReference type="InterPro" id="IPR043128">
    <property type="entry name" value="Rev_trsase/Diguanyl_cyclase"/>
</dbReference>
<feature type="domain" description="PAS" evidence="3">
    <location>
        <begin position="309"/>
        <end position="379"/>
    </location>
</feature>
<feature type="domain" description="GGDEF" evidence="6">
    <location>
        <begin position="467"/>
        <end position="598"/>
    </location>
</feature>
<feature type="modified residue" description="4-aspartylphosphate" evidence="1">
    <location>
        <position position="57"/>
    </location>
</feature>
<evidence type="ECO:0000259" key="3">
    <source>
        <dbReference type="PROSITE" id="PS50112"/>
    </source>
</evidence>
<dbReference type="SUPFAM" id="SSF52172">
    <property type="entry name" value="CheY-like"/>
    <property type="match status" value="1"/>
</dbReference>
<dbReference type="InterPro" id="IPR001610">
    <property type="entry name" value="PAC"/>
</dbReference>
<dbReference type="Pfam" id="PF00072">
    <property type="entry name" value="Response_reg"/>
    <property type="match status" value="1"/>
</dbReference>
<dbReference type="NCBIfam" id="TIGR00229">
    <property type="entry name" value="sensory_box"/>
    <property type="match status" value="1"/>
</dbReference>
<dbReference type="Pfam" id="PF00989">
    <property type="entry name" value="PAS"/>
    <property type="match status" value="1"/>
</dbReference>
<dbReference type="InterPro" id="IPR000700">
    <property type="entry name" value="PAS-assoc_C"/>
</dbReference>
<feature type="domain" description="Response regulatory" evidence="2">
    <location>
        <begin position="7"/>
        <end position="124"/>
    </location>
</feature>
<dbReference type="PANTHER" id="PTHR44757:SF2">
    <property type="entry name" value="BIOFILM ARCHITECTURE MAINTENANCE PROTEIN MBAA"/>
    <property type="match status" value="1"/>
</dbReference>
<name>A0ABT2A566_9BURK</name>
<dbReference type="PROSITE" id="PS50112">
    <property type="entry name" value="PAS"/>
    <property type="match status" value="1"/>
</dbReference>
<dbReference type="InterPro" id="IPR001633">
    <property type="entry name" value="EAL_dom"/>
</dbReference>
<dbReference type="SMART" id="SM00091">
    <property type="entry name" value="PAS"/>
    <property type="match status" value="1"/>
</dbReference>
<dbReference type="SUPFAM" id="SSF141868">
    <property type="entry name" value="EAL domain-like"/>
    <property type="match status" value="1"/>
</dbReference>
<dbReference type="Pfam" id="PF00990">
    <property type="entry name" value="GGDEF"/>
    <property type="match status" value="1"/>
</dbReference>
<accession>A0ABT2A566</accession>
<feature type="domain" description="EAL" evidence="5">
    <location>
        <begin position="607"/>
        <end position="860"/>
    </location>
</feature>
<reference evidence="7 8" key="1">
    <citation type="submission" date="2022-08" db="EMBL/GenBank/DDBJ databases">
        <title>Reclassification of Massilia species as members of the genera Telluria, Duganella, Pseudoduganella, Mokoshia gen. nov. and Zemynaea gen. nov. using orthogonal and non-orthogonal genome-based approaches.</title>
        <authorList>
            <person name="Bowman J.P."/>
        </authorList>
    </citation>
    <scope>NUCLEOTIDE SEQUENCE [LARGE SCALE GENOMIC DNA]</scope>
    <source>
        <strain evidence="7 8">LMG 28164</strain>
    </source>
</reference>
<dbReference type="InterPro" id="IPR000160">
    <property type="entry name" value="GGDEF_dom"/>
</dbReference>
<dbReference type="PROSITE" id="PS50113">
    <property type="entry name" value="PAC"/>
    <property type="match status" value="1"/>
</dbReference>
<evidence type="ECO:0000259" key="2">
    <source>
        <dbReference type="PROSITE" id="PS50110"/>
    </source>
</evidence>
<dbReference type="InterPro" id="IPR011006">
    <property type="entry name" value="CheY-like_superfamily"/>
</dbReference>
<keyword evidence="8" id="KW-1185">Reference proteome</keyword>
<dbReference type="InterPro" id="IPR035965">
    <property type="entry name" value="PAS-like_dom_sf"/>
</dbReference>
<evidence type="ECO:0000313" key="7">
    <source>
        <dbReference type="EMBL" id="MCS0589225.1"/>
    </source>
</evidence>
<evidence type="ECO:0000313" key="8">
    <source>
        <dbReference type="Proteomes" id="UP001205560"/>
    </source>
</evidence>
<dbReference type="SMART" id="SM00267">
    <property type="entry name" value="GGDEF"/>
    <property type="match status" value="1"/>
</dbReference>
<dbReference type="SUPFAM" id="SSF55073">
    <property type="entry name" value="Nucleotide cyclase"/>
    <property type="match status" value="1"/>
</dbReference>
<organism evidence="7 8">
    <name type="scientific">Massilia norwichensis</name>
    <dbReference type="NCBI Taxonomy" id="1442366"/>
    <lineage>
        <taxon>Bacteria</taxon>
        <taxon>Pseudomonadati</taxon>
        <taxon>Pseudomonadota</taxon>
        <taxon>Betaproteobacteria</taxon>
        <taxon>Burkholderiales</taxon>
        <taxon>Oxalobacteraceae</taxon>
        <taxon>Telluria group</taxon>
        <taxon>Massilia</taxon>
    </lineage>
</organism>
<dbReference type="Pfam" id="PF00563">
    <property type="entry name" value="EAL"/>
    <property type="match status" value="1"/>
</dbReference>
<dbReference type="InterPro" id="IPR035919">
    <property type="entry name" value="EAL_sf"/>
</dbReference>
<dbReference type="CDD" id="cd01948">
    <property type="entry name" value="EAL"/>
    <property type="match status" value="1"/>
</dbReference>
<protein>
    <submittedName>
        <fullName evidence="7">EAL domain-containing protein</fullName>
    </submittedName>
</protein>
<dbReference type="EMBL" id="JANUGX010000007">
    <property type="protein sequence ID" value="MCS0589225.1"/>
    <property type="molecule type" value="Genomic_DNA"/>
</dbReference>
<dbReference type="Proteomes" id="UP001205560">
    <property type="component" value="Unassembled WGS sequence"/>
</dbReference>
<dbReference type="Gene3D" id="3.40.50.2300">
    <property type="match status" value="1"/>
</dbReference>
<comment type="caution">
    <text evidence="7">The sequence shown here is derived from an EMBL/GenBank/DDBJ whole genome shotgun (WGS) entry which is preliminary data.</text>
</comment>
<dbReference type="PROSITE" id="PS50110">
    <property type="entry name" value="RESPONSE_REGULATORY"/>
    <property type="match status" value="1"/>
</dbReference>
<dbReference type="SMART" id="SM00448">
    <property type="entry name" value="REC"/>
    <property type="match status" value="1"/>
</dbReference>
<dbReference type="Gene3D" id="3.30.450.20">
    <property type="entry name" value="PAS domain"/>
    <property type="match status" value="1"/>
</dbReference>
<dbReference type="PANTHER" id="PTHR44757">
    <property type="entry name" value="DIGUANYLATE CYCLASE DGCP"/>
    <property type="match status" value="1"/>
</dbReference>
<evidence type="ECO:0000259" key="6">
    <source>
        <dbReference type="PROSITE" id="PS50887"/>
    </source>
</evidence>
<dbReference type="RefSeq" id="WP_258844991.1">
    <property type="nucleotide sequence ID" value="NZ_JANUGX010000007.1"/>
</dbReference>
<dbReference type="InterPro" id="IPR052155">
    <property type="entry name" value="Biofilm_reg_signaling"/>
</dbReference>
<dbReference type="InterPro" id="IPR013767">
    <property type="entry name" value="PAS_fold"/>
</dbReference>
<dbReference type="InterPro" id="IPR000014">
    <property type="entry name" value="PAS"/>
</dbReference>
<gene>
    <name evidence="7" type="ORF">NX782_08395</name>
</gene>
<proteinExistence type="predicted"/>
<dbReference type="InterPro" id="IPR001789">
    <property type="entry name" value="Sig_transdc_resp-reg_receiver"/>
</dbReference>
<dbReference type="PROSITE" id="PS50887">
    <property type="entry name" value="GGDEF"/>
    <property type="match status" value="1"/>
</dbReference>
<dbReference type="NCBIfam" id="TIGR00254">
    <property type="entry name" value="GGDEF"/>
    <property type="match status" value="1"/>
</dbReference>
<feature type="domain" description="PAC" evidence="4">
    <location>
        <begin position="379"/>
        <end position="435"/>
    </location>
</feature>
<keyword evidence="1" id="KW-0597">Phosphoprotein</keyword>
<evidence type="ECO:0000259" key="4">
    <source>
        <dbReference type="PROSITE" id="PS50113"/>
    </source>
</evidence>
<dbReference type="PROSITE" id="PS50883">
    <property type="entry name" value="EAL"/>
    <property type="match status" value="1"/>
</dbReference>
<dbReference type="InterPro" id="IPR029787">
    <property type="entry name" value="Nucleotide_cyclase"/>
</dbReference>
<evidence type="ECO:0000259" key="5">
    <source>
        <dbReference type="PROSITE" id="PS50883"/>
    </source>
</evidence>
<sequence>MAGETVDILVVEDSPTQAQHLARLLASEPGWKVRIAGDGSSALAEVARRRPQLIVSDVAMPGMDGFTLCRTLKDDPVYANLPVVLLTSLASLKDIVQALESGADSFVRKPYDGQQLRERLRRILQDCALGAPDRPLEFMATERHQIYQLLVATHAQTLRMNTELAEQRGVLERSFRSLAILHGMAAALNEAVGERAVAEAALSHLLAMPGLAGAAVSALRPDGKLRPLATRGIQLDGARGPIPIRIRLVAQQREVGMLELLPAKGGLGEAERSLLDSAATQLGSALERARLYACMEALVVERTDALRSERNRLSAVVDTAGALVLLAAPSGHIVMFNRACEEALGWKAGEAIGQPCWEVVRRVDDELAVRRLFQNLESMSQSARVQGEWHTRDGATRSILWTTTLLRRDDGSIEYVLGTGIDATELRGAEERLRYVSNFDTLTGLPNRVLLREHLAQMKPQAQGAGQVLGFILLSLGRMPLIREALGPAAEQALLQEAAARLRAVAGVDAVGRFSDGSFAIVARRALAEDLAGAARRLLAAVGQSYLWDAEELHLDPAVGIAVFPNDGLKYEVLVRGAEAALRQAQESPGQRYAFYRPEFNQGANDRFKLESALRRAIEREELVLFFQPQLDLASGAIVGAEALLRWRHPERGLVPPGVFIPLAEETGLILPIGDWALRAACSQQRRWRDAGLPLVPVSVNLSAHQFDDAIVGTVARVLDECGIEPELLELELTETASMADADKSVALLAQLKSMGVRLAIDDFGTGFSNLNYLKRFPVDKLKLDQSFVADIMDSGDDLAISRAVIAMAHSLRLTVVAEGVETAEQLALLAEHGCDMMQGYYFSRPVPAEDFGRMLREGFSLAQHEPA</sequence>
<dbReference type="SMART" id="SM00086">
    <property type="entry name" value="PAC"/>
    <property type="match status" value="1"/>
</dbReference>
<dbReference type="Gene3D" id="3.30.70.270">
    <property type="match status" value="1"/>
</dbReference>